<geneLocation type="mitochondrion" evidence="1"/>
<reference evidence="1" key="3">
    <citation type="journal article" date="2006" name="RNA">
        <title>Hybrid E. coli--Mitochondrial ribonuclease P RNAs are catalytically active.</title>
        <authorList>
            <person name="Seif E."/>
            <person name="Cadieux A."/>
            <person name="Lang B.F."/>
        </authorList>
    </citation>
    <scope>NUCLEOTIDE SEQUENCE</scope>
    <source>
        <strain evidence="1">ATCC 50688</strain>
    </source>
</reference>
<gene>
    <name evidence="1" type="primary">rps1</name>
</gene>
<keyword evidence="1" id="KW-0496">Mitochondrion</keyword>
<reference evidence="1" key="1">
    <citation type="journal article" date="2003" name="Mol. Biol. Evol.">
        <title>Structure of the bc1 complex from Seculamonas ecuadoriensis, a jakobid flagellate with an ancestral mitochondrial genome.</title>
        <authorList>
            <person name="Marx S."/>
            <person name="Baumgartner M."/>
            <person name="Kannan S."/>
            <person name="Braun H.P."/>
            <person name="Lang B.F."/>
            <person name="Burger G."/>
        </authorList>
    </citation>
    <scope>NUCLEOTIDE SEQUENCE</scope>
    <source>
        <strain evidence="1">ATCC 50688</strain>
    </source>
</reference>
<proteinExistence type="predicted"/>
<evidence type="ECO:0000313" key="1">
    <source>
        <dbReference type="EMBL" id="AGH24520.1"/>
    </source>
</evidence>
<dbReference type="RefSeq" id="YP_007890825.1">
    <property type="nucleotide sequence ID" value="NC_021128.1"/>
</dbReference>
<organism evidence="1">
    <name type="scientific">Seculamonas ecuadoriensis</name>
    <name type="common">Flagellate</name>
    <dbReference type="NCBI Taxonomy" id="221724"/>
    <lineage>
        <taxon>Eukaryota</taxon>
        <taxon>Discoba</taxon>
        <taxon>Jakobida</taxon>
        <taxon>Histionina</taxon>
        <taxon>Seculamonas</taxon>
    </lineage>
</organism>
<dbReference type="InterPro" id="IPR035104">
    <property type="entry name" value="Ribosomal_protein_S1-like"/>
</dbReference>
<dbReference type="GO" id="GO:0005840">
    <property type="term" value="C:ribosome"/>
    <property type="evidence" value="ECO:0007669"/>
    <property type="project" value="UniProtKB-KW"/>
</dbReference>
<reference evidence="1" key="2">
    <citation type="journal article" date="2004" name="RNA">
        <title>Mitochondrial 3' tRNA editing in the jakobid Seculamonas ecuadoriensis: a novel mechanism and implications for tRNA processing.</title>
        <authorList>
            <person name="Leigh J."/>
            <person name="Lang B.F."/>
        </authorList>
    </citation>
    <scope>NUCLEOTIDE SEQUENCE</scope>
    <source>
        <strain evidence="1">ATCC 50688</strain>
    </source>
</reference>
<dbReference type="GeneID" id="15333313"/>
<name>M4QEK7_SECEC</name>
<accession>M4QEK7</accession>
<dbReference type="EMBL" id="KC353359">
    <property type="protein sequence ID" value="AGH24520.1"/>
    <property type="molecule type" value="Genomic_DNA"/>
</dbReference>
<reference evidence="1" key="4">
    <citation type="journal article" date="2013" name="Genome Biol. Evol.">
        <title>Strikingly bacteria-like and gene-rich mitochondrial genomes throughout jakobid protists.</title>
        <authorList>
            <person name="Burger G."/>
            <person name="Gray M.W."/>
            <person name="Forget L."/>
            <person name="Lang B.F."/>
        </authorList>
    </citation>
    <scope>NUCLEOTIDE SEQUENCE</scope>
    <source>
        <strain evidence="1">ATCC 50688</strain>
    </source>
</reference>
<sequence length="180" mass="19844">MVKNNKNTALNDNFKNLFENSSLARVNLKDHYIEGTIVGQEKDIVTLDVGFKTNIQFIEQELGQGDKTVGMKKQLAVHEIGLGDEEILFDTLSFDNAIKTNNTWHAIVTADKVPGIVLNTVNGGFSVGIGGIVAFLPKSLAKIPPVGKKEYIHSLMQNYKDYKVVKSNLATRNIVVTILN</sequence>
<dbReference type="PRINTS" id="PR00681">
    <property type="entry name" value="RIBOSOMALS1"/>
</dbReference>
<protein>
    <submittedName>
        <fullName evidence="1">Ribosomal protein S1</fullName>
    </submittedName>
</protein>
<keyword evidence="1" id="KW-0687">Ribonucleoprotein</keyword>
<keyword evidence="1" id="KW-0689">Ribosomal protein</keyword>
<dbReference type="AlphaFoldDB" id="M4QEK7"/>